<evidence type="ECO:0000313" key="9">
    <source>
        <dbReference type="Proteomes" id="UP000580839"/>
    </source>
</evidence>
<feature type="domain" description="EamA" evidence="7">
    <location>
        <begin position="12"/>
        <end position="142"/>
    </location>
</feature>
<gene>
    <name evidence="8" type="ORF">HOP12_04835</name>
</gene>
<comment type="caution">
    <text evidence="8">The sequence shown here is derived from an EMBL/GenBank/DDBJ whole genome shotgun (WGS) entry which is preliminary data.</text>
</comment>
<feature type="transmembrane region" description="Helical" evidence="6">
    <location>
        <begin position="126"/>
        <end position="143"/>
    </location>
</feature>
<dbReference type="InterPro" id="IPR050638">
    <property type="entry name" value="AA-Vitamin_Transporters"/>
</dbReference>
<proteinExistence type="inferred from homology"/>
<organism evidence="8 9">
    <name type="scientific">Eiseniibacteriota bacterium</name>
    <dbReference type="NCBI Taxonomy" id="2212470"/>
    <lineage>
        <taxon>Bacteria</taxon>
        <taxon>Candidatus Eiseniibacteriota</taxon>
    </lineage>
</organism>
<reference evidence="8 9" key="1">
    <citation type="submission" date="2020-04" db="EMBL/GenBank/DDBJ databases">
        <title>Metagenomic profiling of ammonia- and methane-oxidizing microorganisms in a Dutch drinking water treatment plant.</title>
        <authorList>
            <person name="Poghosyan L."/>
            <person name="Leucker S."/>
        </authorList>
    </citation>
    <scope>NUCLEOTIDE SEQUENCE [LARGE SCALE GENOMIC DNA]</scope>
    <source>
        <strain evidence="8">S-RSF-IL-03</strain>
    </source>
</reference>
<dbReference type="GO" id="GO:0016020">
    <property type="term" value="C:membrane"/>
    <property type="evidence" value="ECO:0007669"/>
    <property type="project" value="UniProtKB-SubCell"/>
</dbReference>
<protein>
    <submittedName>
        <fullName evidence="8">DMT family transporter</fullName>
    </submittedName>
</protein>
<evidence type="ECO:0000256" key="4">
    <source>
        <dbReference type="ARBA" id="ARBA00022989"/>
    </source>
</evidence>
<sequence length="302" mass="32320">MSRRPARSLVYAGMVCSALIAGSSYPIFKRTVAEIPAMPFTLMRFALAAAFMAVALRVSGDRQTIAPADRKRLWLAGILVVPINAGLFIFGIQWTKAAHGALLYALTPAAVLVITSIQSRRLPSPLAWVGAGLAFAGVLVLLLERGLSFEWHALRGDLLILIAVFAWAWYTALGRGLTASYGAVGTAARAVLYGTIAFAPFGLLFWGGFDPRTVSMVAWAGLVYLAWFVAGINFILWYWGVKQLSPAGVAVFANLQPLVAAGMAWWLLHEALAPSFWLSVALVLTGVAVTQRAAQAAVRASS</sequence>
<dbReference type="AlphaFoldDB" id="A0A849SQ08"/>
<evidence type="ECO:0000256" key="6">
    <source>
        <dbReference type="SAM" id="Phobius"/>
    </source>
</evidence>
<feature type="transmembrane region" description="Helical" evidence="6">
    <location>
        <begin position="274"/>
        <end position="294"/>
    </location>
</feature>
<keyword evidence="5 6" id="KW-0472">Membrane</keyword>
<dbReference type="EMBL" id="JABFRW010000052">
    <property type="protein sequence ID" value="NOT33480.1"/>
    <property type="molecule type" value="Genomic_DNA"/>
</dbReference>
<dbReference type="InterPro" id="IPR000620">
    <property type="entry name" value="EamA_dom"/>
</dbReference>
<dbReference type="InterPro" id="IPR037185">
    <property type="entry name" value="EmrE-like"/>
</dbReference>
<dbReference type="PANTHER" id="PTHR32322:SF2">
    <property type="entry name" value="EAMA DOMAIN-CONTAINING PROTEIN"/>
    <property type="match status" value="1"/>
</dbReference>
<evidence type="ECO:0000256" key="1">
    <source>
        <dbReference type="ARBA" id="ARBA00004141"/>
    </source>
</evidence>
<name>A0A849SQ08_UNCEI</name>
<dbReference type="PANTHER" id="PTHR32322">
    <property type="entry name" value="INNER MEMBRANE TRANSPORTER"/>
    <property type="match status" value="1"/>
</dbReference>
<dbReference type="Proteomes" id="UP000580839">
    <property type="component" value="Unassembled WGS sequence"/>
</dbReference>
<feature type="transmembrane region" description="Helical" evidence="6">
    <location>
        <begin position="9"/>
        <end position="28"/>
    </location>
</feature>
<feature type="transmembrane region" description="Helical" evidence="6">
    <location>
        <begin position="72"/>
        <end position="91"/>
    </location>
</feature>
<evidence type="ECO:0000259" key="7">
    <source>
        <dbReference type="Pfam" id="PF00892"/>
    </source>
</evidence>
<feature type="transmembrane region" description="Helical" evidence="6">
    <location>
        <begin position="158"/>
        <end position="178"/>
    </location>
</feature>
<feature type="transmembrane region" description="Helical" evidence="6">
    <location>
        <begin position="97"/>
        <end position="114"/>
    </location>
</feature>
<comment type="similarity">
    <text evidence="2">Belongs to the EamA transporter family.</text>
</comment>
<evidence type="ECO:0000256" key="5">
    <source>
        <dbReference type="ARBA" id="ARBA00023136"/>
    </source>
</evidence>
<evidence type="ECO:0000256" key="2">
    <source>
        <dbReference type="ARBA" id="ARBA00007362"/>
    </source>
</evidence>
<dbReference type="SUPFAM" id="SSF103481">
    <property type="entry name" value="Multidrug resistance efflux transporter EmrE"/>
    <property type="match status" value="2"/>
</dbReference>
<feature type="transmembrane region" description="Helical" evidence="6">
    <location>
        <begin position="221"/>
        <end position="240"/>
    </location>
</feature>
<evidence type="ECO:0000256" key="3">
    <source>
        <dbReference type="ARBA" id="ARBA00022692"/>
    </source>
</evidence>
<feature type="domain" description="EamA" evidence="7">
    <location>
        <begin position="155"/>
        <end position="290"/>
    </location>
</feature>
<dbReference type="Pfam" id="PF00892">
    <property type="entry name" value="EamA"/>
    <property type="match status" value="2"/>
</dbReference>
<feature type="transmembrane region" description="Helical" evidence="6">
    <location>
        <begin position="190"/>
        <end position="209"/>
    </location>
</feature>
<accession>A0A849SQ08</accession>
<comment type="subcellular location">
    <subcellularLocation>
        <location evidence="1">Membrane</location>
        <topology evidence="1">Multi-pass membrane protein</topology>
    </subcellularLocation>
</comment>
<keyword evidence="4 6" id="KW-1133">Transmembrane helix</keyword>
<keyword evidence="3 6" id="KW-0812">Transmembrane</keyword>
<feature type="transmembrane region" description="Helical" evidence="6">
    <location>
        <begin position="247"/>
        <end position="268"/>
    </location>
</feature>
<feature type="transmembrane region" description="Helical" evidence="6">
    <location>
        <begin position="40"/>
        <end position="60"/>
    </location>
</feature>
<evidence type="ECO:0000313" key="8">
    <source>
        <dbReference type="EMBL" id="NOT33480.1"/>
    </source>
</evidence>